<dbReference type="EMBL" id="JAYMYR010000004">
    <property type="protein sequence ID" value="KAK7368257.1"/>
    <property type="molecule type" value="Genomic_DNA"/>
</dbReference>
<keyword evidence="2" id="KW-1185">Reference proteome</keyword>
<reference evidence="1 2" key="1">
    <citation type="submission" date="2024-01" db="EMBL/GenBank/DDBJ databases">
        <title>The genomes of 5 underutilized Papilionoideae crops provide insights into root nodulation and disease resistanc.</title>
        <authorList>
            <person name="Jiang F."/>
        </authorList>
    </citation>
    <scope>NUCLEOTIDE SEQUENCE [LARGE SCALE GENOMIC DNA]</scope>
    <source>
        <strain evidence="1">JINMINGXINNONG_FW02</strain>
        <tissue evidence="1">Leaves</tissue>
    </source>
</reference>
<accession>A0AAN9ND45</accession>
<dbReference type="Proteomes" id="UP001374584">
    <property type="component" value="Unassembled WGS sequence"/>
</dbReference>
<proteinExistence type="predicted"/>
<name>A0AAN9ND45_PHACN</name>
<dbReference type="AlphaFoldDB" id="A0AAN9ND45"/>
<evidence type="ECO:0000313" key="1">
    <source>
        <dbReference type="EMBL" id="KAK7368257.1"/>
    </source>
</evidence>
<sequence>MSRSQAVLKEEGGVAGGPGMNWCCVGWRKDVGFGGAAVVVFASSTIEGLELVFADWKQTLKMKLESMELDGSRTKKIGNKDEVDLEWIWKLAVSSVKFLWTEGSSRCGQGSSCCGQVLLVFSFRYYFGAAKGSLAVGRLQLVYH</sequence>
<organism evidence="1 2">
    <name type="scientific">Phaseolus coccineus</name>
    <name type="common">Scarlet runner bean</name>
    <name type="synonym">Phaseolus multiflorus</name>
    <dbReference type="NCBI Taxonomy" id="3886"/>
    <lineage>
        <taxon>Eukaryota</taxon>
        <taxon>Viridiplantae</taxon>
        <taxon>Streptophyta</taxon>
        <taxon>Embryophyta</taxon>
        <taxon>Tracheophyta</taxon>
        <taxon>Spermatophyta</taxon>
        <taxon>Magnoliopsida</taxon>
        <taxon>eudicotyledons</taxon>
        <taxon>Gunneridae</taxon>
        <taxon>Pentapetalae</taxon>
        <taxon>rosids</taxon>
        <taxon>fabids</taxon>
        <taxon>Fabales</taxon>
        <taxon>Fabaceae</taxon>
        <taxon>Papilionoideae</taxon>
        <taxon>50 kb inversion clade</taxon>
        <taxon>NPAAA clade</taxon>
        <taxon>indigoferoid/millettioid clade</taxon>
        <taxon>Phaseoleae</taxon>
        <taxon>Phaseolus</taxon>
    </lineage>
</organism>
<evidence type="ECO:0000313" key="2">
    <source>
        <dbReference type="Proteomes" id="UP001374584"/>
    </source>
</evidence>
<protein>
    <submittedName>
        <fullName evidence="1">Uncharacterized protein</fullName>
    </submittedName>
</protein>
<gene>
    <name evidence="1" type="ORF">VNO80_10281</name>
</gene>
<comment type="caution">
    <text evidence="1">The sequence shown here is derived from an EMBL/GenBank/DDBJ whole genome shotgun (WGS) entry which is preliminary data.</text>
</comment>